<dbReference type="EMBL" id="SJPF01000005">
    <property type="protein sequence ID" value="TWT30908.1"/>
    <property type="molecule type" value="Genomic_DNA"/>
</dbReference>
<gene>
    <name evidence="2" type="ORF">Enr8_44340</name>
</gene>
<evidence type="ECO:0000313" key="2">
    <source>
        <dbReference type="EMBL" id="TWT30908.1"/>
    </source>
</evidence>
<protein>
    <submittedName>
        <fullName evidence="2">Uncharacterized protein</fullName>
    </submittedName>
</protein>
<organism evidence="2 3">
    <name type="scientific">Blastopirellula retiformator</name>
    <dbReference type="NCBI Taxonomy" id="2527970"/>
    <lineage>
        <taxon>Bacteria</taxon>
        <taxon>Pseudomonadati</taxon>
        <taxon>Planctomycetota</taxon>
        <taxon>Planctomycetia</taxon>
        <taxon>Pirellulales</taxon>
        <taxon>Pirellulaceae</taxon>
        <taxon>Blastopirellula</taxon>
    </lineage>
</organism>
<evidence type="ECO:0000313" key="3">
    <source>
        <dbReference type="Proteomes" id="UP000318878"/>
    </source>
</evidence>
<feature type="region of interest" description="Disordered" evidence="1">
    <location>
        <begin position="1"/>
        <end position="33"/>
    </location>
</feature>
<reference evidence="2 3" key="1">
    <citation type="submission" date="2019-02" db="EMBL/GenBank/DDBJ databases">
        <title>Deep-cultivation of Planctomycetes and their phenomic and genomic characterization uncovers novel biology.</title>
        <authorList>
            <person name="Wiegand S."/>
            <person name="Jogler M."/>
            <person name="Boedeker C."/>
            <person name="Pinto D."/>
            <person name="Vollmers J."/>
            <person name="Rivas-Marin E."/>
            <person name="Kohn T."/>
            <person name="Peeters S.H."/>
            <person name="Heuer A."/>
            <person name="Rast P."/>
            <person name="Oberbeckmann S."/>
            <person name="Bunk B."/>
            <person name="Jeske O."/>
            <person name="Meyerdierks A."/>
            <person name="Storesund J.E."/>
            <person name="Kallscheuer N."/>
            <person name="Luecker S."/>
            <person name="Lage O.M."/>
            <person name="Pohl T."/>
            <person name="Merkel B.J."/>
            <person name="Hornburger P."/>
            <person name="Mueller R.-W."/>
            <person name="Bruemmer F."/>
            <person name="Labrenz M."/>
            <person name="Spormann A.M."/>
            <person name="Op Den Camp H."/>
            <person name="Overmann J."/>
            <person name="Amann R."/>
            <person name="Jetten M.S.M."/>
            <person name="Mascher T."/>
            <person name="Medema M.H."/>
            <person name="Devos D.P."/>
            <person name="Kaster A.-K."/>
            <person name="Ovreas L."/>
            <person name="Rohde M."/>
            <person name="Galperin M.Y."/>
            <person name="Jogler C."/>
        </authorList>
    </citation>
    <scope>NUCLEOTIDE SEQUENCE [LARGE SCALE GENOMIC DNA]</scope>
    <source>
        <strain evidence="2 3">Enr8</strain>
    </source>
</reference>
<dbReference type="Proteomes" id="UP000318878">
    <property type="component" value="Unassembled WGS sequence"/>
</dbReference>
<dbReference type="AlphaFoldDB" id="A0A5C5UXM8"/>
<evidence type="ECO:0000256" key="1">
    <source>
        <dbReference type="SAM" id="MobiDB-lite"/>
    </source>
</evidence>
<comment type="caution">
    <text evidence="2">The sequence shown here is derived from an EMBL/GenBank/DDBJ whole genome shotgun (WGS) entry which is preliminary data.</text>
</comment>
<dbReference type="RefSeq" id="WP_186767788.1">
    <property type="nucleotide sequence ID" value="NZ_SJPF01000005.1"/>
</dbReference>
<accession>A0A5C5UXM8</accession>
<name>A0A5C5UXM8_9BACT</name>
<keyword evidence="3" id="KW-1185">Reference proteome</keyword>
<proteinExistence type="predicted"/>
<sequence>MQRDALTGVRAPWQEWPSNPNGDSMRRGDGQPFDNWAGDTAVMCYAPSICPQ</sequence>